<dbReference type="eggNOG" id="COG4845">
    <property type="taxonomic scope" value="Bacteria"/>
</dbReference>
<keyword evidence="3" id="KW-1185">Reference proteome</keyword>
<dbReference type="SUPFAM" id="SSF52777">
    <property type="entry name" value="CoA-dependent acyltransferases"/>
    <property type="match status" value="1"/>
</dbReference>
<feature type="active site" description="Proton acceptor" evidence="1">
    <location>
        <position position="195"/>
    </location>
</feature>
<dbReference type="Pfam" id="PF00302">
    <property type="entry name" value="CAT"/>
    <property type="match status" value="1"/>
</dbReference>
<dbReference type="HOGENOM" id="CLU_093121_0_1_10"/>
<evidence type="ECO:0000313" key="3">
    <source>
        <dbReference type="Proteomes" id="UP000018439"/>
    </source>
</evidence>
<evidence type="ECO:0000256" key="1">
    <source>
        <dbReference type="PIRSR" id="PIRSR000440-1"/>
    </source>
</evidence>
<dbReference type="Gene3D" id="3.30.559.10">
    <property type="entry name" value="Chloramphenicol acetyltransferase-like domain"/>
    <property type="match status" value="1"/>
</dbReference>
<dbReference type="AlphaFoldDB" id="F3ZQN8"/>
<gene>
    <name evidence="2" type="ORF">Bcop_1641</name>
</gene>
<reference evidence="2 3" key="1">
    <citation type="journal article" date="2011" name="Stand. Genomic Sci.">
        <title>Non-contiguous finished genome sequence of Bacteroides coprosuis type strain (PC139).</title>
        <authorList>
            <person name="Land M."/>
            <person name="Held B."/>
            <person name="Gronow S."/>
            <person name="Abt B."/>
            <person name="Lucas S."/>
            <person name="Del Rio T.G."/>
            <person name="Nolan M."/>
            <person name="Tice H."/>
            <person name="Cheng J.F."/>
            <person name="Pitluck S."/>
            <person name="Liolios K."/>
            <person name="Pagani I."/>
            <person name="Ivanova N."/>
            <person name="Mavromatis K."/>
            <person name="Mikhailova N."/>
            <person name="Pati A."/>
            <person name="Tapia R."/>
            <person name="Han C."/>
            <person name="Goodwin L."/>
            <person name="Chen A."/>
            <person name="Palaniappan K."/>
            <person name="Hauser L."/>
            <person name="Brambilla E.M."/>
            <person name="Rohde M."/>
            <person name="Goker M."/>
            <person name="Detter J.C."/>
            <person name="Woyke T."/>
            <person name="Bristow J."/>
            <person name="Eisen J.A."/>
            <person name="Markowitz V."/>
            <person name="Hugenholtz P."/>
            <person name="Kyrpides N.C."/>
            <person name="Klenk H.P."/>
            <person name="Lapidus A."/>
        </authorList>
    </citation>
    <scope>NUCLEOTIDE SEQUENCE</scope>
    <source>
        <strain evidence="2 3">DSM 18011</strain>
    </source>
</reference>
<dbReference type="EMBL" id="CM001167">
    <property type="protein sequence ID" value="EGJ71833.1"/>
    <property type="molecule type" value="Genomic_DNA"/>
</dbReference>
<dbReference type="SMART" id="SM01059">
    <property type="entry name" value="CAT"/>
    <property type="match status" value="1"/>
</dbReference>
<dbReference type="OrthoDB" id="9801766at2"/>
<keyword evidence="2" id="KW-0808">Transferase</keyword>
<organism evidence="2 3">
    <name type="scientific">Bacteroides coprosuis DSM 18011</name>
    <dbReference type="NCBI Taxonomy" id="679937"/>
    <lineage>
        <taxon>Bacteria</taxon>
        <taxon>Pseudomonadati</taxon>
        <taxon>Bacteroidota</taxon>
        <taxon>Bacteroidia</taxon>
        <taxon>Bacteroidales</taxon>
        <taxon>Bacteroidaceae</taxon>
        <taxon>Bacteroides</taxon>
    </lineage>
</organism>
<dbReference type="InterPro" id="IPR023213">
    <property type="entry name" value="CAT-like_dom_sf"/>
</dbReference>
<proteinExistence type="predicted"/>
<dbReference type="PANTHER" id="PTHR38474">
    <property type="entry name" value="SLR0299 PROTEIN"/>
    <property type="match status" value="1"/>
</dbReference>
<dbReference type="PANTHER" id="PTHR38474:SF1">
    <property type="entry name" value="SLR0299 PROTEIN"/>
    <property type="match status" value="1"/>
</dbReference>
<dbReference type="InterPro" id="IPR001707">
    <property type="entry name" value="Cmp_AcTrfase"/>
</dbReference>
<dbReference type="STRING" id="679937.Bcop_1641"/>
<sequence>MKHLVDINSWKRRNSYEFFKTFQNPNISITSEIDCTHAREQAKQKGQSFFIYYIYSMLCAMNEIEEFRYRIDAEGRVLYYDTIDITTPILLNDEGDCAIVRIPFIKDFNEFYPKAVAIVEEAKKQTESNFGTENLDEENDPYGTIFLSATPDLYFTSLVGAQEKREGNSYPLLNVGKAISREGKLVMPVAITISHAFADGLHITRFYQKIEERLNSL</sequence>
<dbReference type="PIRSF" id="PIRSF000440">
    <property type="entry name" value="CAT"/>
    <property type="match status" value="1"/>
</dbReference>
<name>F3ZQN8_9BACE</name>
<dbReference type="GO" id="GO:0008811">
    <property type="term" value="F:chloramphenicol O-acetyltransferase activity"/>
    <property type="evidence" value="ECO:0007669"/>
    <property type="project" value="InterPro"/>
</dbReference>
<dbReference type="Proteomes" id="UP000018439">
    <property type="component" value="Chromosome"/>
</dbReference>
<evidence type="ECO:0000313" key="2">
    <source>
        <dbReference type="EMBL" id="EGJ71833.1"/>
    </source>
</evidence>
<protein>
    <submittedName>
        <fullName evidence="2">Chloramphenicol acetyltransferase</fullName>
    </submittedName>
</protein>
<accession>F3ZQN8</accession>